<comment type="caution">
    <text evidence="4">The sequence shown here is derived from an EMBL/GenBank/DDBJ whole genome shotgun (WGS) entry which is preliminary data.</text>
</comment>
<keyword evidence="3" id="KW-1133">Transmembrane helix</keyword>
<evidence type="ECO:0000313" key="4">
    <source>
        <dbReference type="EMBL" id="MDU9005156.1"/>
    </source>
</evidence>
<sequence length="410" mass="42674">MADKKTPEHDEETGGQTEPDKIDVEAESADSGAETDTPEVEVDTPADLAEPDPVDDHQNTPSQAERTVVEKEKIIETRSGFGSALFGGIVAACLGFIAARSDVIEPYLPDFLSSKDVSGELSELQSGLATQTENISAVSDKVDAIVIPDLGPVETSITDLTAQVAPLSDRIDSMRADLADMDKRLTEVAKRPISEGVSEAAIAAYEKELADLQKAMATQRSEVEGLIADARAIKDEAGQLEANAAKAAQQAANRATMAQLRAALDAGSPFAAETEELTAAGVEVPADLAGSAADGVATLTALNNSFPPAARTALAAARAERSTDDRGLGSFLKRQLGARSVEPREGDDADAILSRAEAAVADGRLDEALNDIATLPDTAQAAMSTWVDRAHARQVAVTAADSLAASLNSN</sequence>
<dbReference type="EMBL" id="JASMWN010000012">
    <property type="protein sequence ID" value="MDU9005156.1"/>
    <property type="molecule type" value="Genomic_DNA"/>
</dbReference>
<dbReference type="Gene3D" id="1.10.287.1490">
    <property type="match status" value="1"/>
</dbReference>
<feature type="compositionally biased region" description="Acidic residues" evidence="2">
    <location>
        <begin position="36"/>
        <end position="53"/>
    </location>
</feature>
<protein>
    <recommendedName>
        <fullName evidence="6">Mitochondrial inner membrane protein</fullName>
    </recommendedName>
</protein>
<keyword evidence="3" id="KW-0812">Transmembrane</keyword>
<keyword evidence="5" id="KW-1185">Reference proteome</keyword>
<dbReference type="Proteomes" id="UP001255416">
    <property type="component" value="Unassembled WGS sequence"/>
</dbReference>
<dbReference type="RefSeq" id="WP_316777995.1">
    <property type="nucleotide sequence ID" value="NZ_JASMWN010000012.1"/>
</dbReference>
<name>A0ABU3VG54_9RHOB</name>
<evidence type="ECO:0000256" key="2">
    <source>
        <dbReference type="SAM" id="MobiDB-lite"/>
    </source>
</evidence>
<gene>
    <name evidence="4" type="ORF">QO231_15010</name>
</gene>
<keyword evidence="1" id="KW-0175">Coiled coil</keyword>
<accession>A0ABU3VG54</accession>
<organism evidence="4 5">
    <name type="scientific">Sedimentitalea todarodis</name>
    <dbReference type="NCBI Taxonomy" id="1631240"/>
    <lineage>
        <taxon>Bacteria</taxon>
        <taxon>Pseudomonadati</taxon>
        <taxon>Pseudomonadota</taxon>
        <taxon>Alphaproteobacteria</taxon>
        <taxon>Rhodobacterales</taxon>
        <taxon>Paracoccaceae</taxon>
        <taxon>Sedimentitalea</taxon>
    </lineage>
</organism>
<feature type="transmembrane region" description="Helical" evidence="3">
    <location>
        <begin position="81"/>
        <end position="99"/>
    </location>
</feature>
<feature type="region of interest" description="Disordered" evidence="2">
    <location>
        <begin position="1"/>
        <end position="66"/>
    </location>
</feature>
<proteinExistence type="predicted"/>
<evidence type="ECO:0000256" key="1">
    <source>
        <dbReference type="SAM" id="Coils"/>
    </source>
</evidence>
<evidence type="ECO:0000256" key="3">
    <source>
        <dbReference type="SAM" id="Phobius"/>
    </source>
</evidence>
<reference evidence="5" key="1">
    <citation type="submission" date="2023-05" db="EMBL/GenBank/DDBJ databases">
        <title>Sedimentitalea sp. nov. JM2-8.</title>
        <authorList>
            <person name="Huang J."/>
        </authorList>
    </citation>
    <scope>NUCLEOTIDE SEQUENCE [LARGE SCALE GENOMIC DNA]</scope>
    <source>
        <strain evidence="5">KHS03</strain>
    </source>
</reference>
<keyword evidence="3" id="KW-0472">Membrane</keyword>
<feature type="coiled-coil region" evidence="1">
    <location>
        <begin position="202"/>
        <end position="250"/>
    </location>
</feature>
<evidence type="ECO:0000313" key="5">
    <source>
        <dbReference type="Proteomes" id="UP001255416"/>
    </source>
</evidence>
<evidence type="ECO:0008006" key="6">
    <source>
        <dbReference type="Google" id="ProtNLM"/>
    </source>
</evidence>